<dbReference type="AlphaFoldDB" id="A0A249PH07"/>
<reference evidence="2 3" key="1">
    <citation type="submission" date="2017-08" db="EMBL/GenBank/DDBJ databases">
        <title>Multipartite genome sequences of Sinorhizobium species nodulating soybeans.</title>
        <authorList>
            <person name="Tian C.F."/>
        </authorList>
    </citation>
    <scope>NUCLEOTIDE SEQUENCE [LARGE SCALE GENOMIC DNA]</scope>
    <source>
        <strain evidence="2 3">CCBAU 05684</strain>
    </source>
</reference>
<keyword evidence="3" id="KW-1185">Reference proteome</keyword>
<sequence>MMSFNLSPAVWFGLIFTPVLISSGQILFKLTSAKTGGLNLQDLVSLVSNPTLLTALALYGLGTVIWIFTLKSVPLTLAYSFMALTFCFVPVFAAVFLGEALTLRYAAGAVLIIGGMLLINS</sequence>
<protein>
    <submittedName>
        <fullName evidence="2">Polymyxin resistance protein PmrL, sucrose-6 phosphate hydrolase</fullName>
    </submittedName>
</protein>
<accession>A0A249PH07</accession>
<dbReference type="RefSeq" id="WP_244426617.1">
    <property type="nucleotide sequence ID" value="NZ_AJQT01000031.1"/>
</dbReference>
<dbReference type="Gene3D" id="1.10.3730.20">
    <property type="match status" value="1"/>
</dbReference>
<dbReference type="STRING" id="716928.GCA_000261485_01664"/>
<keyword evidence="1" id="KW-0472">Membrane</keyword>
<dbReference type="Proteomes" id="UP000217211">
    <property type="component" value="Chromosome"/>
</dbReference>
<dbReference type="GO" id="GO:0016787">
    <property type="term" value="F:hydrolase activity"/>
    <property type="evidence" value="ECO:0007669"/>
    <property type="project" value="UniProtKB-KW"/>
</dbReference>
<name>A0A249PH07_9HYPH</name>
<dbReference type="SUPFAM" id="SSF103481">
    <property type="entry name" value="Multidrug resistance efflux transporter EmrE"/>
    <property type="match status" value="1"/>
</dbReference>
<evidence type="ECO:0000256" key="1">
    <source>
        <dbReference type="SAM" id="Phobius"/>
    </source>
</evidence>
<keyword evidence="1" id="KW-1133">Transmembrane helix</keyword>
<dbReference type="InterPro" id="IPR037185">
    <property type="entry name" value="EmrE-like"/>
</dbReference>
<feature type="transmembrane region" description="Helical" evidence="1">
    <location>
        <begin position="48"/>
        <end position="70"/>
    </location>
</feature>
<dbReference type="EMBL" id="CP023067">
    <property type="protein sequence ID" value="ASY65055.1"/>
    <property type="molecule type" value="Genomic_DNA"/>
</dbReference>
<proteinExistence type="predicted"/>
<evidence type="ECO:0000313" key="3">
    <source>
        <dbReference type="Proteomes" id="UP000217211"/>
    </source>
</evidence>
<dbReference type="KEGG" id="esj:SJ05684_c36420"/>
<gene>
    <name evidence="2" type="ORF">SJ05684_c36420</name>
</gene>
<feature type="transmembrane region" description="Helical" evidence="1">
    <location>
        <begin position="103"/>
        <end position="120"/>
    </location>
</feature>
<organism evidence="2 3">
    <name type="scientific">Sinorhizobium sojae CCBAU 05684</name>
    <dbReference type="NCBI Taxonomy" id="716928"/>
    <lineage>
        <taxon>Bacteria</taxon>
        <taxon>Pseudomonadati</taxon>
        <taxon>Pseudomonadota</taxon>
        <taxon>Alphaproteobacteria</taxon>
        <taxon>Hyphomicrobiales</taxon>
        <taxon>Rhizobiaceae</taxon>
        <taxon>Sinorhizobium/Ensifer group</taxon>
        <taxon>Sinorhizobium</taxon>
    </lineage>
</organism>
<evidence type="ECO:0000313" key="2">
    <source>
        <dbReference type="EMBL" id="ASY65055.1"/>
    </source>
</evidence>
<feature type="transmembrane region" description="Helical" evidence="1">
    <location>
        <begin position="77"/>
        <end position="97"/>
    </location>
</feature>
<dbReference type="eggNOG" id="COG2076">
    <property type="taxonomic scope" value="Bacteria"/>
</dbReference>
<keyword evidence="2" id="KW-0378">Hydrolase</keyword>
<keyword evidence="1" id="KW-0812">Transmembrane</keyword>